<feature type="transmembrane region" description="Helical" evidence="7">
    <location>
        <begin position="78"/>
        <end position="102"/>
    </location>
</feature>
<evidence type="ECO:0000256" key="7">
    <source>
        <dbReference type="RuleBase" id="RU363032"/>
    </source>
</evidence>
<evidence type="ECO:0000256" key="5">
    <source>
        <dbReference type="ARBA" id="ARBA00022989"/>
    </source>
</evidence>
<evidence type="ECO:0000256" key="1">
    <source>
        <dbReference type="ARBA" id="ARBA00004651"/>
    </source>
</evidence>
<dbReference type="RefSeq" id="WP_051883584.1">
    <property type="nucleotide sequence ID" value="NZ_APNK01000027.1"/>
</dbReference>
<gene>
    <name evidence="9" type="ORF">C41B8_14540</name>
</gene>
<dbReference type="GO" id="GO:0055085">
    <property type="term" value="P:transmembrane transport"/>
    <property type="evidence" value="ECO:0007669"/>
    <property type="project" value="InterPro"/>
</dbReference>
<keyword evidence="2 7" id="KW-0813">Transport</keyword>
<dbReference type="eggNOG" id="COG1175">
    <property type="taxonomic scope" value="Bacteria"/>
</dbReference>
<keyword evidence="6 7" id="KW-0472">Membrane</keyword>
<evidence type="ECO:0000256" key="4">
    <source>
        <dbReference type="ARBA" id="ARBA00022692"/>
    </source>
</evidence>
<evidence type="ECO:0000256" key="2">
    <source>
        <dbReference type="ARBA" id="ARBA00022448"/>
    </source>
</evidence>
<feature type="domain" description="ABC transmembrane type-1" evidence="8">
    <location>
        <begin position="78"/>
        <end position="292"/>
    </location>
</feature>
<dbReference type="InterPro" id="IPR000515">
    <property type="entry name" value="MetI-like"/>
</dbReference>
<dbReference type="GO" id="GO:0005886">
    <property type="term" value="C:plasma membrane"/>
    <property type="evidence" value="ECO:0007669"/>
    <property type="project" value="UniProtKB-SubCell"/>
</dbReference>
<feature type="transmembrane region" description="Helical" evidence="7">
    <location>
        <begin position="178"/>
        <end position="195"/>
    </location>
</feature>
<dbReference type="InterPro" id="IPR035906">
    <property type="entry name" value="MetI-like_sf"/>
</dbReference>
<accession>A0A084IIL9</accession>
<dbReference type="CDD" id="cd06261">
    <property type="entry name" value="TM_PBP2"/>
    <property type="match status" value="1"/>
</dbReference>
<evidence type="ECO:0000256" key="3">
    <source>
        <dbReference type="ARBA" id="ARBA00022475"/>
    </source>
</evidence>
<keyword evidence="10" id="KW-1185">Reference proteome</keyword>
<organism evidence="9 10">
    <name type="scientific">Salinisphaera hydrothermalis (strain C41B8)</name>
    <dbReference type="NCBI Taxonomy" id="1304275"/>
    <lineage>
        <taxon>Bacteria</taxon>
        <taxon>Pseudomonadati</taxon>
        <taxon>Pseudomonadota</taxon>
        <taxon>Gammaproteobacteria</taxon>
        <taxon>Salinisphaerales</taxon>
        <taxon>Salinisphaeraceae</taxon>
        <taxon>Salinisphaera</taxon>
    </lineage>
</organism>
<feature type="transmembrane region" description="Helical" evidence="7">
    <location>
        <begin position="240"/>
        <end position="259"/>
    </location>
</feature>
<proteinExistence type="inferred from homology"/>
<comment type="caution">
    <text evidence="9">The sequence shown here is derived from an EMBL/GenBank/DDBJ whole genome shotgun (WGS) entry which is preliminary data.</text>
</comment>
<feature type="transmembrane region" description="Helical" evidence="7">
    <location>
        <begin position="145"/>
        <end position="172"/>
    </location>
</feature>
<dbReference type="PROSITE" id="PS50928">
    <property type="entry name" value="ABC_TM1"/>
    <property type="match status" value="1"/>
</dbReference>
<feature type="transmembrane region" description="Helical" evidence="7">
    <location>
        <begin position="271"/>
        <end position="293"/>
    </location>
</feature>
<feature type="transmembrane region" description="Helical" evidence="7">
    <location>
        <begin position="216"/>
        <end position="234"/>
    </location>
</feature>
<dbReference type="PANTHER" id="PTHR43005:SF1">
    <property type="entry name" value="SPERMIDINE_PUTRESCINE TRANSPORT SYSTEM PERMEASE PROTEIN"/>
    <property type="match status" value="1"/>
</dbReference>
<dbReference type="Pfam" id="PF00528">
    <property type="entry name" value="BPD_transp_1"/>
    <property type="match status" value="1"/>
</dbReference>
<dbReference type="Gene3D" id="1.10.3720.10">
    <property type="entry name" value="MetI-like"/>
    <property type="match status" value="1"/>
</dbReference>
<keyword evidence="4 7" id="KW-0812">Transmembrane</keyword>
<dbReference type="STRING" id="1304275.C41B8_14540"/>
<sequence length="302" mass="33539">MSQTPIKPEYKQPWRERLAPWFFVSPSLVLLLAIGLFPVIYTGYYSTFNWTMGFGTPSFAGFGNYVQALTSSDFGWSVLRTLILLAITLPIELVLGLVIAFALDSAHNVWLRRALQVCLVIPIAITPAVIGLLAQLMFNQQFGIINYLIGLIGIAPVDWLGGSVSAFATVVAVHIWEWTPFVALVLSASLSTVPTDIEEAVMLETDRWWPRFKSVILPYMWPGITAALVFQTAFTIKSFGMIYSIAQGGPGTSTMFAMLQIERTAFRGFNIGLASAESILMLIMSIVLARIYIRLFYTDKDD</sequence>
<dbReference type="PATRIC" id="fig|1304275.5.peg.2973"/>
<evidence type="ECO:0000259" key="8">
    <source>
        <dbReference type="PROSITE" id="PS50928"/>
    </source>
</evidence>
<dbReference type="SUPFAM" id="SSF161098">
    <property type="entry name" value="MetI-like"/>
    <property type="match status" value="1"/>
</dbReference>
<feature type="transmembrane region" description="Helical" evidence="7">
    <location>
        <begin position="21"/>
        <end position="41"/>
    </location>
</feature>
<feature type="transmembrane region" description="Helical" evidence="7">
    <location>
        <begin position="114"/>
        <end position="133"/>
    </location>
</feature>
<dbReference type="Proteomes" id="UP000028302">
    <property type="component" value="Unassembled WGS sequence"/>
</dbReference>
<keyword evidence="3" id="KW-1003">Cell membrane</keyword>
<comment type="similarity">
    <text evidence="7">Belongs to the binding-protein-dependent transport system permease family.</text>
</comment>
<keyword evidence="5 7" id="KW-1133">Transmembrane helix</keyword>
<evidence type="ECO:0000313" key="10">
    <source>
        <dbReference type="Proteomes" id="UP000028302"/>
    </source>
</evidence>
<comment type="subcellular location">
    <subcellularLocation>
        <location evidence="1 7">Cell membrane</location>
        <topology evidence="1 7">Multi-pass membrane protein</topology>
    </subcellularLocation>
</comment>
<reference evidence="9 10" key="1">
    <citation type="submission" date="2013-03" db="EMBL/GenBank/DDBJ databases">
        <title>Salinisphaera hydrothermalis C41B8 Genome Sequencing.</title>
        <authorList>
            <person name="Li C."/>
            <person name="Lai Q."/>
            <person name="Shao Z."/>
        </authorList>
    </citation>
    <scope>NUCLEOTIDE SEQUENCE [LARGE SCALE GENOMIC DNA]</scope>
    <source>
        <strain evidence="9 10">C41B8</strain>
    </source>
</reference>
<name>A0A084IIL9_SALHC</name>
<dbReference type="SUPFAM" id="SSF160964">
    <property type="entry name" value="MalF N-terminal region-like"/>
    <property type="match status" value="1"/>
</dbReference>
<dbReference type="PANTHER" id="PTHR43005">
    <property type="entry name" value="BLR7065 PROTEIN"/>
    <property type="match status" value="1"/>
</dbReference>
<evidence type="ECO:0000256" key="6">
    <source>
        <dbReference type="ARBA" id="ARBA00023136"/>
    </source>
</evidence>
<dbReference type="AlphaFoldDB" id="A0A084IIL9"/>
<evidence type="ECO:0000313" key="9">
    <source>
        <dbReference type="EMBL" id="KEZ76553.1"/>
    </source>
</evidence>
<dbReference type="EMBL" id="APNK01000027">
    <property type="protein sequence ID" value="KEZ76553.1"/>
    <property type="molecule type" value="Genomic_DNA"/>
</dbReference>
<protein>
    <submittedName>
        <fullName evidence="9">Putative ABC transporter permease</fullName>
    </submittedName>
</protein>